<dbReference type="SMART" id="SM00382">
    <property type="entry name" value="AAA"/>
    <property type="match status" value="1"/>
</dbReference>
<organism evidence="6 7">
    <name type="scientific">Zophobas morio</name>
    <dbReference type="NCBI Taxonomy" id="2755281"/>
    <lineage>
        <taxon>Eukaryota</taxon>
        <taxon>Metazoa</taxon>
        <taxon>Ecdysozoa</taxon>
        <taxon>Arthropoda</taxon>
        <taxon>Hexapoda</taxon>
        <taxon>Insecta</taxon>
        <taxon>Pterygota</taxon>
        <taxon>Neoptera</taxon>
        <taxon>Endopterygota</taxon>
        <taxon>Coleoptera</taxon>
        <taxon>Polyphaga</taxon>
        <taxon>Cucujiformia</taxon>
        <taxon>Tenebrionidae</taxon>
        <taxon>Zophobas</taxon>
    </lineage>
</organism>
<reference evidence="6" key="1">
    <citation type="journal article" date="2023" name="G3 (Bethesda)">
        <title>Whole genome assemblies of Zophobas morio and Tenebrio molitor.</title>
        <authorList>
            <person name="Kaur S."/>
            <person name="Stinson S.A."/>
            <person name="diCenzo G.C."/>
        </authorList>
    </citation>
    <scope>NUCLEOTIDE SEQUENCE</scope>
    <source>
        <strain evidence="6">QUZm001</strain>
    </source>
</reference>
<keyword evidence="1" id="KW-0677">Repeat</keyword>
<feature type="compositionally biased region" description="Basic residues" evidence="4">
    <location>
        <begin position="56"/>
        <end position="66"/>
    </location>
</feature>
<dbReference type="PROSITE" id="PS00211">
    <property type="entry name" value="ABC_TRANSPORTER_1"/>
    <property type="match status" value="1"/>
</dbReference>
<dbReference type="PROSITE" id="PS50893">
    <property type="entry name" value="ABC_TRANSPORTER_2"/>
    <property type="match status" value="1"/>
</dbReference>
<feature type="non-terminal residue" evidence="6">
    <location>
        <position position="861"/>
    </location>
</feature>
<dbReference type="EMBL" id="JALNTZ010000613">
    <property type="protein sequence ID" value="KAJ3632127.1"/>
    <property type="molecule type" value="Genomic_DNA"/>
</dbReference>
<feature type="compositionally biased region" description="Basic and acidic residues" evidence="4">
    <location>
        <begin position="105"/>
        <end position="114"/>
    </location>
</feature>
<keyword evidence="7" id="KW-1185">Reference proteome</keyword>
<dbReference type="InterPro" id="IPR050611">
    <property type="entry name" value="ABCF"/>
</dbReference>
<feature type="domain" description="ABC transporter" evidence="5">
    <location>
        <begin position="527"/>
        <end position="814"/>
    </location>
</feature>
<evidence type="ECO:0000256" key="2">
    <source>
        <dbReference type="ARBA" id="ARBA00022741"/>
    </source>
</evidence>
<evidence type="ECO:0000256" key="3">
    <source>
        <dbReference type="ARBA" id="ARBA00022840"/>
    </source>
</evidence>
<proteinExistence type="predicted"/>
<name>A0AA38LZT0_9CUCU</name>
<feature type="compositionally biased region" description="Basic residues" evidence="4">
    <location>
        <begin position="471"/>
        <end position="481"/>
    </location>
</feature>
<accession>A0AA38LZT0</accession>
<dbReference type="FunFam" id="3.40.50.300:FF:000011">
    <property type="entry name" value="Putative ABC transporter ATP-binding component"/>
    <property type="match status" value="1"/>
</dbReference>
<dbReference type="GO" id="GO:0005524">
    <property type="term" value="F:ATP binding"/>
    <property type="evidence" value="ECO:0007669"/>
    <property type="project" value="UniProtKB-KW"/>
</dbReference>
<dbReference type="SUPFAM" id="SSF52540">
    <property type="entry name" value="P-loop containing nucleoside triphosphate hydrolases"/>
    <property type="match status" value="1"/>
</dbReference>
<dbReference type="Gene3D" id="3.40.50.300">
    <property type="entry name" value="P-loop containing nucleotide triphosphate hydrolases"/>
    <property type="match status" value="1"/>
</dbReference>
<feature type="region of interest" description="Disordered" evidence="4">
    <location>
        <begin position="1"/>
        <end position="121"/>
    </location>
</feature>
<evidence type="ECO:0000313" key="6">
    <source>
        <dbReference type="EMBL" id="KAJ3632127.1"/>
    </source>
</evidence>
<keyword evidence="3" id="KW-0067">ATP-binding</keyword>
<dbReference type="GO" id="GO:0016887">
    <property type="term" value="F:ATP hydrolysis activity"/>
    <property type="evidence" value="ECO:0007669"/>
    <property type="project" value="InterPro"/>
</dbReference>
<sequence>MPPRKGKNKKEILGTDFHAQEEESHIHKGGRRAAKKSQVPNSNSSAATTESNKVQQVKKRRKKGKRRGDSSSSDEEDVQYTEHHANKAYFFTEKEQKNPLSTVENSDKKQEEKRVFRRRKKGNLSSDNEEFTLLGKKDKEGINCNLIAFDNKQQYKEEPFGLAVNNIESKIDESLNYNRKLKKKRNRKGKNRLDYSSSEDDLTTSTHPEVMVGLALNLEEKNTSFVPPFLSDKRKSDIYINKEDEEFSSLTRRNNLPTVNFSASGADERKELFLVTDAKKKKGTRKGKELFLDEEYFELPVDNRKEDHSSALVKGGNRRLLKENKNSRTETRKEETTFDKAPFLQENVKRPTSTQVEVEGRMEFGFEGNTSENTTENLVSSTVEVRSSSQLPGNIFEQSVTKAKNSEICEAMLIEEFPYKTYVESNLPDKFSKLTFEEQPRALKNRSIISEDLDVPFFLKNGKLESNRLRKKERKGRRLKNKTTGQEFGSVKSDQEEDILDALNKASGIELGSQFVVSQAVSRGHSTQSDDIVKIMDFNISVGGRELFKNASLVINNGQRYGLLGPNGRGKTTLLKHIASRALVGIPENITVLLVGINTIHLAALRSPLNPLLLPKVQQELEAPSEESVVAAVMKADRRTKLLLEEEVKLNRALDIEEDLCKQESLSARLQTVYELLHQRSAASAEGKVRSILYGLGFQTNAQDRPTRSFSGGWRMRIALAQALFMEPGLLLLDEPTNHLDLDAVIWLEDYLQKWKKMLLVVSHDQDFLDSVCTDCLHLDAKKLNHYKGGYYEFKKLYEQHFEQEFKKWKQQQKQLKQLKHSGLTAKKALEKTQKQQKAKDEKLLGKKARVLSMASLRHFF</sequence>
<feature type="compositionally biased region" description="Basic and acidic residues" evidence="4">
    <location>
        <begin position="9"/>
        <end position="26"/>
    </location>
</feature>
<protein>
    <recommendedName>
        <fullName evidence="5">ABC transporter domain-containing protein</fullName>
    </recommendedName>
</protein>
<feature type="region of interest" description="Disordered" evidence="4">
    <location>
        <begin position="471"/>
        <end position="491"/>
    </location>
</feature>
<evidence type="ECO:0000256" key="4">
    <source>
        <dbReference type="SAM" id="MobiDB-lite"/>
    </source>
</evidence>
<evidence type="ECO:0000256" key="1">
    <source>
        <dbReference type="ARBA" id="ARBA00022737"/>
    </source>
</evidence>
<keyword evidence="2" id="KW-0547">Nucleotide-binding</keyword>
<dbReference type="Pfam" id="PF00005">
    <property type="entry name" value="ABC_tran"/>
    <property type="match status" value="1"/>
</dbReference>
<dbReference type="InterPro" id="IPR017871">
    <property type="entry name" value="ABC_transporter-like_CS"/>
</dbReference>
<dbReference type="InterPro" id="IPR027417">
    <property type="entry name" value="P-loop_NTPase"/>
</dbReference>
<comment type="caution">
    <text evidence="6">The sequence shown here is derived from an EMBL/GenBank/DDBJ whole genome shotgun (WGS) entry which is preliminary data.</text>
</comment>
<dbReference type="PANTHER" id="PTHR19211:SF14">
    <property type="entry name" value="ATP-BINDING CASSETTE SUB-FAMILY F MEMBER 1"/>
    <property type="match status" value="1"/>
</dbReference>
<dbReference type="InterPro" id="IPR003593">
    <property type="entry name" value="AAA+_ATPase"/>
</dbReference>
<feature type="region of interest" description="Disordered" evidence="4">
    <location>
        <begin position="182"/>
        <end position="204"/>
    </location>
</feature>
<gene>
    <name evidence="6" type="ORF">Zmor_022071</name>
</gene>
<dbReference type="InterPro" id="IPR003439">
    <property type="entry name" value="ABC_transporter-like_ATP-bd"/>
</dbReference>
<dbReference type="Proteomes" id="UP001168821">
    <property type="component" value="Unassembled WGS sequence"/>
</dbReference>
<evidence type="ECO:0000259" key="5">
    <source>
        <dbReference type="PROSITE" id="PS50893"/>
    </source>
</evidence>
<dbReference type="AlphaFoldDB" id="A0AA38LZT0"/>
<dbReference type="PANTHER" id="PTHR19211">
    <property type="entry name" value="ATP-BINDING TRANSPORT PROTEIN-RELATED"/>
    <property type="match status" value="1"/>
</dbReference>
<dbReference type="CDD" id="cd03221">
    <property type="entry name" value="ABCF_EF-3"/>
    <property type="match status" value="1"/>
</dbReference>
<feature type="compositionally biased region" description="Low complexity" evidence="4">
    <location>
        <begin position="41"/>
        <end position="55"/>
    </location>
</feature>
<evidence type="ECO:0000313" key="7">
    <source>
        <dbReference type="Proteomes" id="UP001168821"/>
    </source>
</evidence>